<dbReference type="EMBL" id="QCYH01000003">
    <property type="protein sequence ID" value="PVA10659.1"/>
    <property type="molecule type" value="Genomic_DNA"/>
</dbReference>
<evidence type="ECO:0000313" key="3">
    <source>
        <dbReference type="Proteomes" id="UP000244446"/>
    </source>
</evidence>
<name>A0A2T7G8B1_9RHOB</name>
<gene>
    <name evidence="2" type="ORF">DC366_07165</name>
</gene>
<accession>A0A2T7G8B1</accession>
<dbReference type="AlphaFoldDB" id="A0A2T7G8B1"/>
<keyword evidence="1" id="KW-0472">Membrane</keyword>
<keyword evidence="1" id="KW-0812">Transmembrane</keyword>
<organism evidence="2 3">
    <name type="scientific">Pelagivirga sediminicola</name>
    <dbReference type="NCBI Taxonomy" id="2170575"/>
    <lineage>
        <taxon>Bacteria</taxon>
        <taxon>Pseudomonadati</taxon>
        <taxon>Pseudomonadota</taxon>
        <taxon>Alphaproteobacteria</taxon>
        <taxon>Rhodobacterales</taxon>
        <taxon>Paracoccaceae</taxon>
        <taxon>Pelagivirga</taxon>
    </lineage>
</organism>
<proteinExistence type="predicted"/>
<feature type="transmembrane region" description="Helical" evidence="1">
    <location>
        <begin position="33"/>
        <end position="50"/>
    </location>
</feature>
<sequence length="75" mass="8149">MKSRLFTLSISLLLLLIAFPLISIGTTNGPALLWWLGLASLVIGGILPPLRRVFIPSQPMPEPTKVGLPEDDRVS</sequence>
<keyword evidence="3" id="KW-1185">Reference proteome</keyword>
<keyword evidence="1" id="KW-1133">Transmembrane helix</keyword>
<dbReference type="RefSeq" id="WP_108691518.1">
    <property type="nucleotide sequence ID" value="NZ_QCYH01000003.1"/>
</dbReference>
<protein>
    <submittedName>
        <fullName evidence="2">Uncharacterized protein</fullName>
    </submittedName>
</protein>
<reference evidence="2 3" key="1">
    <citation type="submission" date="2018-04" db="EMBL/GenBank/DDBJ databases">
        <title>Pelagivirga bohaiensis gen. nov., sp. nov., a bacterium isolated from the Bohai Sea.</title>
        <authorList>
            <person name="Ji X."/>
        </authorList>
    </citation>
    <scope>NUCLEOTIDE SEQUENCE [LARGE SCALE GENOMIC DNA]</scope>
    <source>
        <strain evidence="2 3">BH-SD19</strain>
    </source>
</reference>
<dbReference type="Proteomes" id="UP000244446">
    <property type="component" value="Unassembled WGS sequence"/>
</dbReference>
<dbReference type="OrthoDB" id="9103835at2"/>
<evidence type="ECO:0000313" key="2">
    <source>
        <dbReference type="EMBL" id="PVA10659.1"/>
    </source>
</evidence>
<evidence type="ECO:0000256" key="1">
    <source>
        <dbReference type="SAM" id="Phobius"/>
    </source>
</evidence>
<comment type="caution">
    <text evidence="2">The sequence shown here is derived from an EMBL/GenBank/DDBJ whole genome shotgun (WGS) entry which is preliminary data.</text>
</comment>